<dbReference type="EMBL" id="CAJNOJ010000095">
    <property type="protein sequence ID" value="CAF1094911.1"/>
    <property type="molecule type" value="Genomic_DNA"/>
</dbReference>
<protein>
    <submittedName>
        <fullName evidence="1">Uncharacterized protein</fullName>
    </submittedName>
</protein>
<evidence type="ECO:0000313" key="3">
    <source>
        <dbReference type="Proteomes" id="UP000663828"/>
    </source>
</evidence>
<reference evidence="1" key="1">
    <citation type="submission" date="2021-02" db="EMBL/GenBank/DDBJ databases">
        <authorList>
            <person name="Nowell W R."/>
        </authorList>
    </citation>
    <scope>NUCLEOTIDE SEQUENCE</scope>
</reference>
<proteinExistence type="predicted"/>
<sequence length="139" mass="16371">MSIRRQLRRHQQNPIVHTRNQNDSWKVRPIYGFEKYLFPNQKTSIKPKRTIHIDPARFIHPRDAMGNLLRSASEEAQRTFTPFYLPKYDAIKPRSPAWTIKNLHNIKTTINQMGPMAYDSVNDRSQLSCNSGWTQIGRH</sequence>
<keyword evidence="3" id="KW-1185">Reference proteome</keyword>
<name>A0A814DDC2_ADIRI</name>
<comment type="caution">
    <text evidence="1">The sequence shown here is derived from an EMBL/GenBank/DDBJ whole genome shotgun (WGS) entry which is preliminary data.</text>
</comment>
<organism evidence="1 3">
    <name type="scientific">Adineta ricciae</name>
    <name type="common">Rotifer</name>
    <dbReference type="NCBI Taxonomy" id="249248"/>
    <lineage>
        <taxon>Eukaryota</taxon>
        <taxon>Metazoa</taxon>
        <taxon>Spiralia</taxon>
        <taxon>Gnathifera</taxon>
        <taxon>Rotifera</taxon>
        <taxon>Eurotatoria</taxon>
        <taxon>Bdelloidea</taxon>
        <taxon>Adinetida</taxon>
        <taxon>Adinetidae</taxon>
        <taxon>Adineta</taxon>
    </lineage>
</organism>
<dbReference type="OrthoDB" id="9986712at2759"/>
<evidence type="ECO:0000313" key="2">
    <source>
        <dbReference type="EMBL" id="CAF1094911.1"/>
    </source>
</evidence>
<dbReference type="EMBL" id="CAJNOR010000584">
    <property type="protein sequence ID" value="CAF0954233.1"/>
    <property type="molecule type" value="Genomic_DNA"/>
</dbReference>
<evidence type="ECO:0000313" key="1">
    <source>
        <dbReference type="EMBL" id="CAF0954233.1"/>
    </source>
</evidence>
<dbReference type="Proteomes" id="UP000663852">
    <property type="component" value="Unassembled WGS sequence"/>
</dbReference>
<gene>
    <name evidence="2" type="ORF">EDS130_LOCUS19682</name>
    <name evidence="1" type="ORF">XAT740_LOCUS10834</name>
</gene>
<dbReference type="Proteomes" id="UP000663828">
    <property type="component" value="Unassembled WGS sequence"/>
</dbReference>
<dbReference type="AlphaFoldDB" id="A0A814DDC2"/>
<accession>A0A814DDC2</accession>